<feature type="region of interest" description="Disordered" evidence="1">
    <location>
        <begin position="33"/>
        <end position="56"/>
    </location>
</feature>
<sequence>MKKSIVIAIVIILLGVAGYIFVAKKSVNREAVQPTSQKQTEVLPQPSPITSIDTNDNLDQALQDLNQVE</sequence>
<evidence type="ECO:0000256" key="1">
    <source>
        <dbReference type="SAM" id="MobiDB-lite"/>
    </source>
</evidence>
<dbReference type="EMBL" id="PFBC01000043">
    <property type="protein sequence ID" value="PIR87791.1"/>
    <property type="molecule type" value="Genomic_DNA"/>
</dbReference>
<evidence type="ECO:0000313" key="2">
    <source>
        <dbReference type="EMBL" id="PIR87791.1"/>
    </source>
</evidence>
<evidence type="ECO:0000313" key="3">
    <source>
        <dbReference type="Proteomes" id="UP000230903"/>
    </source>
</evidence>
<dbReference type="AlphaFoldDB" id="A0A2H0UN28"/>
<organism evidence="2 3">
    <name type="scientific">Candidatus Harrisonbacteria bacterium CG10_big_fil_rev_8_21_14_0_10_45_28</name>
    <dbReference type="NCBI Taxonomy" id="1974586"/>
    <lineage>
        <taxon>Bacteria</taxon>
        <taxon>Candidatus Harrisoniibacteriota</taxon>
    </lineage>
</organism>
<reference evidence="3" key="1">
    <citation type="submission" date="2017-09" db="EMBL/GenBank/DDBJ databases">
        <title>Depth-based differentiation of microbial function through sediment-hosted aquifers and enrichment of novel symbionts in the deep terrestrial subsurface.</title>
        <authorList>
            <person name="Probst A.J."/>
            <person name="Ladd B."/>
            <person name="Jarett J.K."/>
            <person name="Geller-Mcgrath D.E."/>
            <person name="Sieber C.M.K."/>
            <person name="Emerson J.B."/>
            <person name="Anantharaman K."/>
            <person name="Thomas B.C."/>
            <person name="Malmstrom R."/>
            <person name="Stieglmeier M."/>
            <person name="Klingl A."/>
            <person name="Woyke T."/>
            <person name="Ryan C.M."/>
            <person name="Banfield J.F."/>
        </authorList>
    </citation>
    <scope>NUCLEOTIDE SEQUENCE [LARGE SCALE GENOMIC DNA]</scope>
</reference>
<gene>
    <name evidence="2" type="ORF">COU10_02725</name>
</gene>
<name>A0A2H0UN28_9BACT</name>
<accession>A0A2H0UN28</accession>
<proteinExistence type="predicted"/>
<protein>
    <submittedName>
        <fullName evidence="2">Uncharacterized protein</fullName>
    </submittedName>
</protein>
<dbReference type="Proteomes" id="UP000230903">
    <property type="component" value="Unassembled WGS sequence"/>
</dbReference>
<comment type="caution">
    <text evidence="2">The sequence shown here is derived from an EMBL/GenBank/DDBJ whole genome shotgun (WGS) entry which is preliminary data.</text>
</comment>